<name>A0ABR4F556_9PEZI</name>
<evidence type="ECO:0000313" key="2">
    <source>
        <dbReference type="EMBL" id="KAL2289835.1"/>
    </source>
</evidence>
<keyword evidence="3" id="KW-1185">Reference proteome</keyword>
<feature type="coiled-coil region" evidence="1">
    <location>
        <begin position="34"/>
        <end position="61"/>
    </location>
</feature>
<sequence>MDPLSAMGLASAIVAFVDFSWNLVTGTWEIYHSLEGVAAENARLEDVRDDLESLTQALEADFPVKTKAEKSIQRLAQDCKEDAKTLKHLLDEMKAPGRRRLFWKSLNAKRKSILNKDEVARLKWQLQDIRAEIQLNLTAILREDQSAIGLQITRIEQDCDDLRTEQSKQLKKLLEELLDSMEEHNESIQELTLSQLGIFSAASRIPGLDHHNTDTTPYLASPHTR</sequence>
<comment type="caution">
    <text evidence="2">The sequence shown here is derived from an EMBL/GenBank/DDBJ whole genome shotgun (WGS) entry which is preliminary data.</text>
</comment>
<organism evidence="2 3">
    <name type="scientific">Diaporthe vaccinii</name>
    <dbReference type="NCBI Taxonomy" id="105482"/>
    <lineage>
        <taxon>Eukaryota</taxon>
        <taxon>Fungi</taxon>
        <taxon>Dikarya</taxon>
        <taxon>Ascomycota</taxon>
        <taxon>Pezizomycotina</taxon>
        <taxon>Sordariomycetes</taxon>
        <taxon>Sordariomycetidae</taxon>
        <taxon>Diaporthales</taxon>
        <taxon>Diaporthaceae</taxon>
        <taxon>Diaporthe</taxon>
        <taxon>Diaporthe eres species complex</taxon>
    </lineage>
</organism>
<dbReference type="EMBL" id="JBAWTH010000011">
    <property type="protein sequence ID" value="KAL2289835.1"/>
    <property type="molecule type" value="Genomic_DNA"/>
</dbReference>
<gene>
    <name evidence="2" type="ORF">FJTKL_01138</name>
</gene>
<evidence type="ECO:0008006" key="4">
    <source>
        <dbReference type="Google" id="ProtNLM"/>
    </source>
</evidence>
<protein>
    <recommendedName>
        <fullName evidence="4">Fungal N-terminal domain-containing protein</fullName>
    </recommendedName>
</protein>
<proteinExistence type="predicted"/>
<feature type="coiled-coil region" evidence="1">
    <location>
        <begin position="163"/>
        <end position="194"/>
    </location>
</feature>
<keyword evidence="1" id="KW-0175">Coiled coil</keyword>
<evidence type="ECO:0000256" key="1">
    <source>
        <dbReference type="SAM" id="Coils"/>
    </source>
</evidence>
<dbReference type="Proteomes" id="UP001600888">
    <property type="component" value="Unassembled WGS sequence"/>
</dbReference>
<accession>A0ABR4F556</accession>
<reference evidence="2 3" key="1">
    <citation type="submission" date="2024-03" db="EMBL/GenBank/DDBJ databases">
        <title>A high-quality draft genome sequence of Diaporthe vaccinii, a causative agent of upright dieback and viscid rot disease in cranberry plants.</title>
        <authorList>
            <person name="Sarrasin M."/>
            <person name="Lang B.F."/>
            <person name="Burger G."/>
        </authorList>
    </citation>
    <scope>NUCLEOTIDE SEQUENCE [LARGE SCALE GENOMIC DNA]</scope>
    <source>
        <strain evidence="2 3">IS7</strain>
    </source>
</reference>
<evidence type="ECO:0000313" key="3">
    <source>
        <dbReference type="Proteomes" id="UP001600888"/>
    </source>
</evidence>